<sequence length="302" mass="31692">MTPDGYGPLGPADRDSAARLARLGFGHPRELFDRYAALFGEETLRGVRAADGTVAGCAAVWTMAQWFGGRPVPARAVAMVAVDPALRGRGIGSGLMRGVLAEAAADGAALSVLHPATLPFYARLGYGRGGVTVGWSAPPAALDAGPVEDGRILPGDPRDAAPLAVLRRRLLAEETGLPERTEAMWTLALSPDGEPAEVFLLAGPDGPEGYIAVAPPRDRQLVVADCCLPTRRAIRLAMGLLAGYRAQVETVRWLGGPEDPIALLSREIGVRPDSRKSGCCALWTCAGPWRCAAIPATCRAGW</sequence>
<proteinExistence type="predicted"/>
<dbReference type="InterPro" id="IPR000182">
    <property type="entry name" value="GNAT_dom"/>
</dbReference>
<feature type="domain" description="N-acetyltransferase" evidence="1">
    <location>
        <begin position="4"/>
        <end position="148"/>
    </location>
</feature>
<organism evidence="2 3">
    <name type="scientific">Azospirillum thermophilum</name>
    <dbReference type="NCBI Taxonomy" id="2202148"/>
    <lineage>
        <taxon>Bacteria</taxon>
        <taxon>Pseudomonadati</taxon>
        <taxon>Pseudomonadota</taxon>
        <taxon>Alphaproteobacteria</taxon>
        <taxon>Rhodospirillales</taxon>
        <taxon>Azospirillaceae</taxon>
        <taxon>Azospirillum</taxon>
    </lineage>
</organism>
<dbReference type="Pfam" id="PF17668">
    <property type="entry name" value="Acetyltransf_17"/>
    <property type="match status" value="1"/>
</dbReference>
<name>A0A2S2CM88_9PROT</name>
<dbReference type="PANTHER" id="PTHR37817:SF1">
    <property type="entry name" value="N-ACETYLTRANSFERASE EIS"/>
    <property type="match status" value="1"/>
</dbReference>
<dbReference type="Gene3D" id="3.40.630.30">
    <property type="match status" value="2"/>
</dbReference>
<evidence type="ECO:0000259" key="1">
    <source>
        <dbReference type="PROSITE" id="PS51186"/>
    </source>
</evidence>
<dbReference type="InterPro" id="IPR016181">
    <property type="entry name" value="Acyl_CoA_acyltransferase"/>
</dbReference>
<dbReference type="Pfam" id="PF13527">
    <property type="entry name" value="Acetyltransf_9"/>
    <property type="match status" value="1"/>
</dbReference>
<dbReference type="GO" id="GO:0030649">
    <property type="term" value="P:aminoglycoside antibiotic catabolic process"/>
    <property type="evidence" value="ECO:0007669"/>
    <property type="project" value="TreeGrafter"/>
</dbReference>
<dbReference type="RefSeq" id="WP_109324908.1">
    <property type="nucleotide sequence ID" value="NZ_CP029352.1"/>
</dbReference>
<dbReference type="PANTHER" id="PTHR37817">
    <property type="entry name" value="N-ACETYLTRANSFERASE EIS"/>
    <property type="match status" value="1"/>
</dbReference>
<keyword evidence="3" id="KW-1185">Reference proteome</keyword>
<dbReference type="GO" id="GO:0034069">
    <property type="term" value="F:aminoglycoside N-acetyltransferase activity"/>
    <property type="evidence" value="ECO:0007669"/>
    <property type="project" value="TreeGrafter"/>
</dbReference>
<reference evidence="3" key="1">
    <citation type="submission" date="2018-05" db="EMBL/GenBank/DDBJ databases">
        <title>Azospirillum thermophila sp. nov., a novel isolated from hot spring.</title>
        <authorList>
            <person name="Zhao Z."/>
        </authorList>
    </citation>
    <scope>NUCLEOTIDE SEQUENCE [LARGE SCALE GENOMIC DNA]</scope>
    <source>
        <strain evidence="3">CFH 70021</strain>
    </source>
</reference>
<accession>A0A2S2CM88</accession>
<dbReference type="KEGG" id="azz:DEW08_04815"/>
<dbReference type="Proteomes" id="UP000245629">
    <property type="component" value="Chromosome 1"/>
</dbReference>
<dbReference type="EMBL" id="CP029352">
    <property type="protein sequence ID" value="AWK85576.1"/>
    <property type="molecule type" value="Genomic_DNA"/>
</dbReference>
<protein>
    <recommendedName>
        <fullName evidence="1">N-acetyltransferase domain-containing protein</fullName>
    </recommendedName>
</protein>
<dbReference type="PROSITE" id="PS51186">
    <property type="entry name" value="GNAT"/>
    <property type="match status" value="1"/>
</dbReference>
<evidence type="ECO:0000313" key="3">
    <source>
        <dbReference type="Proteomes" id="UP000245629"/>
    </source>
</evidence>
<dbReference type="AlphaFoldDB" id="A0A2S2CM88"/>
<dbReference type="SUPFAM" id="SSF55729">
    <property type="entry name" value="Acyl-CoA N-acyltransferases (Nat)"/>
    <property type="match status" value="1"/>
</dbReference>
<dbReference type="OrthoDB" id="3498897at2"/>
<evidence type="ECO:0000313" key="2">
    <source>
        <dbReference type="EMBL" id="AWK85576.1"/>
    </source>
</evidence>
<gene>
    <name evidence="2" type="ORF">DEW08_04815</name>
</gene>
<dbReference type="CDD" id="cd04301">
    <property type="entry name" value="NAT_SF"/>
    <property type="match status" value="1"/>
</dbReference>
<dbReference type="InterPro" id="IPR041380">
    <property type="entry name" value="Acetyltransf_17"/>
</dbReference>
<dbReference type="InterPro" id="IPR051554">
    <property type="entry name" value="Acetyltransferase_Eis"/>
</dbReference>